<feature type="region of interest" description="Disordered" evidence="1">
    <location>
        <begin position="1"/>
        <end position="21"/>
    </location>
</feature>
<gene>
    <name evidence="3" type="ORF">CEXT_422811</name>
</gene>
<proteinExistence type="predicted"/>
<sequence>MCASKWSRPPTTPAVTEPGDVKVDNKPIKINEKKKKKVPGMVITLVSSICFYPSTFPLQGMGCLYTQYGVSPYSVSRAISLVMIGYGYGVFTVTEDFSGN</sequence>
<dbReference type="EMBL" id="BPLR01013976">
    <property type="protein sequence ID" value="GIY65260.1"/>
    <property type="molecule type" value="Genomic_DNA"/>
</dbReference>
<accession>A0AAV4V4U1</accession>
<evidence type="ECO:0000256" key="1">
    <source>
        <dbReference type="SAM" id="MobiDB-lite"/>
    </source>
</evidence>
<comment type="caution">
    <text evidence="3">The sequence shown here is derived from an EMBL/GenBank/DDBJ whole genome shotgun (WGS) entry which is preliminary data.</text>
</comment>
<keyword evidence="4" id="KW-1185">Reference proteome</keyword>
<organism evidence="3 4">
    <name type="scientific">Caerostris extrusa</name>
    <name type="common">Bark spider</name>
    <name type="synonym">Caerostris bankana</name>
    <dbReference type="NCBI Taxonomy" id="172846"/>
    <lineage>
        <taxon>Eukaryota</taxon>
        <taxon>Metazoa</taxon>
        <taxon>Ecdysozoa</taxon>
        <taxon>Arthropoda</taxon>
        <taxon>Chelicerata</taxon>
        <taxon>Arachnida</taxon>
        <taxon>Araneae</taxon>
        <taxon>Araneomorphae</taxon>
        <taxon>Entelegynae</taxon>
        <taxon>Araneoidea</taxon>
        <taxon>Araneidae</taxon>
        <taxon>Caerostris</taxon>
    </lineage>
</organism>
<keyword evidence="2" id="KW-1133">Transmembrane helix</keyword>
<keyword evidence="2" id="KW-0812">Transmembrane</keyword>
<dbReference type="Proteomes" id="UP001054945">
    <property type="component" value="Unassembled WGS sequence"/>
</dbReference>
<dbReference type="AlphaFoldDB" id="A0AAV4V4U1"/>
<evidence type="ECO:0000256" key="2">
    <source>
        <dbReference type="SAM" id="Phobius"/>
    </source>
</evidence>
<evidence type="ECO:0000313" key="3">
    <source>
        <dbReference type="EMBL" id="GIY65260.1"/>
    </source>
</evidence>
<protein>
    <submittedName>
        <fullName evidence="3">Uncharacterized protein</fullName>
    </submittedName>
</protein>
<evidence type="ECO:0000313" key="4">
    <source>
        <dbReference type="Proteomes" id="UP001054945"/>
    </source>
</evidence>
<feature type="transmembrane region" description="Helical" evidence="2">
    <location>
        <begin position="75"/>
        <end position="94"/>
    </location>
</feature>
<reference evidence="3 4" key="1">
    <citation type="submission" date="2021-06" db="EMBL/GenBank/DDBJ databases">
        <title>Caerostris extrusa draft genome.</title>
        <authorList>
            <person name="Kono N."/>
            <person name="Arakawa K."/>
        </authorList>
    </citation>
    <scope>NUCLEOTIDE SEQUENCE [LARGE SCALE GENOMIC DNA]</scope>
</reference>
<name>A0AAV4V4U1_CAEEX</name>
<feature type="transmembrane region" description="Helical" evidence="2">
    <location>
        <begin position="38"/>
        <end position="55"/>
    </location>
</feature>
<keyword evidence="2" id="KW-0472">Membrane</keyword>